<reference evidence="3" key="2">
    <citation type="submission" date="2016-01" db="EMBL/GenBank/DDBJ databases">
        <title>First complete genome sequence of a species in the genus Microterricola, an extremophilic cold active enzyme producing strain ERGS5:02 isolated from Sikkim Himalaya.</title>
        <authorList>
            <person name="Kumar R."/>
            <person name="Singh D."/>
            <person name="Swarnkar M.K."/>
        </authorList>
    </citation>
    <scope>NUCLEOTIDE SEQUENCE [LARGE SCALE GENOMIC DNA]</scope>
    <source>
        <strain evidence="3">ERGS5:02</strain>
    </source>
</reference>
<dbReference type="Pfam" id="PF20060">
    <property type="entry name" value="DUF6459"/>
    <property type="match status" value="1"/>
</dbReference>
<dbReference type="KEGG" id="mvd:AWU67_02215"/>
<protein>
    <recommendedName>
        <fullName evidence="4">3-hydroxyacyl-CoA dehydrogenase</fullName>
    </recommendedName>
</protein>
<evidence type="ECO:0000313" key="3">
    <source>
        <dbReference type="Proteomes" id="UP000058305"/>
    </source>
</evidence>
<keyword evidence="3" id="KW-1185">Reference proteome</keyword>
<dbReference type="OrthoDB" id="3266345at2"/>
<evidence type="ECO:0000313" key="2">
    <source>
        <dbReference type="EMBL" id="AMB57874.1"/>
    </source>
</evidence>
<organism evidence="2 3">
    <name type="scientific">Microterricola viridarii</name>
    <dbReference type="NCBI Taxonomy" id="412690"/>
    <lineage>
        <taxon>Bacteria</taxon>
        <taxon>Bacillati</taxon>
        <taxon>Actinomycetota</taxon>
        <taxon>Actinomycetes</taxon>
        <taxon>Micrococcales</taxon>
        <taxon>Microbacteriaceae</taxon>
        <taxon>Microterricola</taxon>
    </lineage>
</organism>
<dbReference type="EMBL" id="CP014145">
    <property type="protein sequence ID" value="AMB57874.1"/>
    <property type="molecule type" value="Genomic_DNA"/>
</dbReference>
<evidence type="ECO:0000256" key="1">
    <source>
        <dbReference type="SAM" id="MobiDB-lite"/>
    </source>
</evidence>
<accession>A0A109QWF3</accession>
<gene>
    <name evidence="2" type="ORF">AWU67_02215</name>
</gene>
<sequence>MPTELHRPARAVAPADETFAPQRTGREALPDPQPLLINLTRNVLEILAGERDLEQIARWVTDDVYASLLTRVNIAARARAVKKTPIQRQSNHIARVLVSEPRDGAVEAVVIVHSRTRSRAVAIRLEGLDQRWRASAINVL</sequence>
<evidence type="ECO:0008006" key="4">
    <source>
        <dbReference type="Google" id="ProtNLM"/>
    </source>
</evidence>
<name>A0A109QWF3_9MICO</name>
<dbReference type="Proteomes" id="UP000058305">
    <property type="component" value="Chromosome"/>
</dbReference>
<dbReference type="AlphaFoldDB" id="A0A109QWF3"/>
<dbReference type="RefSeq" id="WP_067226189.1">
    <property type="nucleotide sequence ID" value="NZ_CP014145.1"/>
</dbReference>
<feature type="region of interest" description="Disordered" evidence="1">
    <location>
        <begin position="1"/>
        <end position="31"/>
    </location>
</feature>
<proteinExistence type="predicted"/>
<dbReference type="InterPro" id="IPR045596">
    <property type="entry name" value="DUF6459"/>
</dbReference>
<reference evidence="2 3" key="1">
    <citation type="journal article" date="2016" name="J. Biotechnol.">
        <title>First complete genome sequence of a species in the genus Microterricola, an extremophilic cold active enzyme producing bacterial strain ERGS5:02 isolated from Sikkim Himalaya.</title>
        <authorList>
            <person name="Himanshu"/>
            <person name="Swarnkar M.K."/>
            <person name="Singh D."/>
            <person name="Kumar R."/>
        </authorList>
    </citation>
    <scope>NUCLEOTIDE SEQUENCE [LARGE SCALE GENOMIC DNA]</scope>
    <source>
        <strain evidence="2 3">ERGS5:02</strain>
    </source>
</reference>